<dbReference type="PANTHER" id="PTHR33266:SF1">
    <property type="entry name" value="F-BOX DOMAIN-CONTAINING PROTEIN"/>
    <property type="match status" value="1"/>
</dbReference>
<reference evidence="1 2" key="1">
    <citation type="submission" date="2019-05" db="EMBL/GenBank/DDBJ databases">
        <title>Emergence of the Ug99 lineage of the wheat stem rust pathogen through somatic hybridization.</title>
        <authorList>
            <person name="Li F."/>
            <person name="Upadhyaya N.M."/>
            <person name="Sperschneider J."/>
            <person name="Matny O."/>
            <person name="Nguyen-Phuc H."/>
            <person name="Mago R."/>
            <person name="Raley C."/>
            <person name="Miller M.E."/>
            <person name="Silverstein K.A.T."/>
            <person name="Henningsen E."/>
            <person name="Hirsch C.D."/>
            <person name="Visser B."/>
            <person name="Pretorius Z.A."/>
            <person name="Steffenson B.J."/>
            <person name="Schwessinger B."/>
            <person name="Dodds P.N."/>
            <person name="Figueroa M."/>
        </authorList>
    </citation>
    <scope>NUCLEOTIDE SEQUENCE [LARGE SCALE GENOMIC DNA]</scope>
    <source>
        <strain evidence="1">21-0</strain>
    </source>
</reference>
<dbReference type="AlphaFoldDB" id="A0A5B0PQZ1"/>
<evidence type="ECO:0000313" key="2">
    <source>
        <dbReference type="Proteomes" id="UP000324748"/>
    </source>
</evidence>
<evidence type="ECO:0000313" key="1">
    <source>
        <dbReference type="EMBL" id="KAA1103123.1"/>
    </source>
</evidence>
<protein>
    <submittedName>
        <fullName evidence="1">Uncharacterized protein</fullName>
    </submittedName>
</protein>
<dbReference type="EMBL" id="VSWC01000042">
    <property type="protein sequence ID" value="KAA1103123.1"/>
    <property type="molecule type" value="Genomic_DNA"/>
</dbReference>
<proteinExistence type="predicted"/>
<accession>A0A5B0PQZ1</accession>
<sequence length="870" mass="98929">MNPSPEDLTSLEDRNLASDHAIVHLRYTELHPNDQDAPESVSRLLRDASLIRVRQYLDDLGKAFDELSDTVPPNNRDMVWQIFLSGQNDPRNFFIKWWKINHTLNGKFVRLAFFHKYPKWAAAEHPISEKMIFEALAAPSRAAAEKLLNPTQLEVLDLEHINTLKEGYNHQYLRNDTIVKPILECLSDYSKNWASTKYLAPYTALIGSSMTGKTRLLMQLSENICVVYICLRPLNSSGLPPRSVLADELQLADKNAPELVVHYYRLLAAIFDVVAEFFSSQAADHDLKQRLLEWHRYNLKSGGDLATRVRDTMKQISQEKSKAITTFTERLEKLKSSTSFISNPELKVLLAFDEARALMEVESSDDQHLSYFRALRRVLSHIPHNLQVFGIFTDTTSSVANFCPTLYNDPSARPPPDSKELYAPIYALGTFDAKVPSSPPKTWDELLSPRRLFSYGVPFFRIYVETVERPPNSFPTNVIIENVRKMAINKLLCLPRLSEGLSEGQMFALLGCTIQPQIYEAAKLNSELVSSYMAHCLYISSTRERLISEYPSQFTLSMAANHYLAEDDSRLVFCIKALTSIMQQGLISSGNSGELVSRIILLRAMQKAMSTSPIRTNQTNIPYGCSVRLADFLKALTGKEEPTVQKKRTTKKQRTSETELAGKVESHFELNMNNTYQTRLLGEGRIFWNHFIQISYTPCPTDLLGLLYRGLAVQCKPNQKGFDQMFTIYLAPENSESTLTEDHISFCGVQAKNRSFQFKEEGPKWNSKFAGVELEDSIPYLIIVFSFITTSTNYKLPAIPQRGSLIFHGLDNIDCLTPEISIALKDLLSLDPDIREFHKDTKHIRRYVETTRPGAYRFQDPGVNSFNADE</sequence>
<name>A0A5B0PQZ1_PUCGR</name>
<comment type="caution">
    <text evidence="1">The sequence shown here is derived from an EMBL/GenBank/DDBJ whole genome shotgun (WGS) entry which is preliminary data.</text>
</comment>
<dbReference type="PANTHER" id="PTHR33266">
    <property type="entry name" value="CHROMOSOME 15, WHOLE GENOME SHOTGUN SEQUENCE"/>
    <property type="match status" value="1"/>
</dbReference>
<dbReference type="OrthoDB" id="2504241at2759"/>
<gene>
    <name evidence="1" type="ORF">PGT21_007213</name>
</gene>
<organism evidence="1 2">
    <name type="scientific">Puccinia graminis f. sp. tritici</name>
    <dbReference type="NCBI Taxonomy" id="56615"/>
    <lineage>
        <taxon>Eukaryota</taxon>
        <taxon>Fungi</taxon>
        <taxon>Dikarya</taxon>
        <taxon>Basidiomycota</taxon>
        <taxon>Pucciniomycotina</taxon>
        <taxon>Pucciniomycetes</taxon>
        <taxon>Pucciniales</taxon>
        <taxon>Pucciniaceae</taxon>
        <taxon>Puccinia</taxon>
    </lineage>
</organism>
<keyword evidence="2" id="KW-1185">Reference proteome</keyword>
<dbReference type="Proteomes" id="UP000324748">
    <property type="component" value="Unassembled WGS sequence"/>
</dbReference>